<gene>
    <name evidence="2" type="ORF">Adt_39481</name>
</gene>
<evidence type="ECO:0000313" key="3">
    <source>
        <dbReference type="Proteomes" id="UP001604336"/>
    </source>
</evidence>
<comment type="caution">
    <text evidence="2">The sequence shown here is derived from an EMBL/GenBank/DDBJ whole genome shotgun (WGS) entry which is preliminary data.</text>
</comment>
<proteinExistence type="predicted"/>
<dbReference type="Proteomes" id="UP001604336">
    <property type="component" value="Unassembled WGS sequence"/>
</dbReference>
<feature type="compositionally biased region" description="Acidic residues" evidence="1">
    <location>
        <begin position="154"/>
        <end position="172"/>
    </location>
</feature>
<feature type="region of interest" description="Disordered" evidence="1">
    <location>
        <begin position="146"/>
        <end position="172"/>
    </location>
</feature>
<dbReference type="AlphaFoldDB" id="A0ABD1Q577"/>
<evidence type="ECO:0000256" key="1">
    <source>
        <dbReference type="SAM" id="MobiDB-lite"/>
    </source>
</evidence>
<reference evidence="3" key="1">
    <citation type="submission" date="2024-07" db="EMBL/GenBank/DDBJ databases">
        <title>Two chromosome-level genome assemblies of Korean endemic species Abeliophyllum distichum and Forsythia ovata (Oleaceae).</title>
        <authorList>
            <person name="Jang H."/>
        </authorList>
    </citation>
    <scope>NUCLEOTIDE SEQUENCE [LARGE SCALE GENOMIC DNA]</scope>
</reference>
<name>A0ABD1Q577_9LAMI</name>
<protein>
    <submittedName>
        <fullName evidence="2">Uncharacterized protein</fullName>
    </submittedName>
</protein>
<keyword evidence="3" id="KW-1185">Reference proteome</keyword>
<evidence type="ECO:0000313" key="2">
    <source>
        <dbReference type="EMBL" id="KAL2471345.1"/>
    </source>
</evidence>
<accession>A0ABD1Q577</accession>
<dbReference type="EMBL" id="JBFOLK010000012">
    <property type="protein sequence ID" value="KAL2471345.1"/>
    <property type="molecule type" value="Genomic_DNA"/>
</dbReference>
<sequence>MENGKRHLTIVFDMVERTLQSLGDNAKIMTRLLGNQIRCIVPTYYPSWIKIIGSANQLAVDQYRDYKRMVHKHYKQDSLNCPYNGAGTGGTNTAASFSVTSVDKRGIVRDVLGERRGHIQEFGHISKGALLSDQVSTSPIEFQIPGKAPPMILLEDDDDEQPDEEEEDLADP</sequence>
<organism evidence="2 3">
    <name type="scientific">Abeliophyllum distichum</name>
    <dbReference type="NCBI Taxonomy" id="126358"/>
    <lineage>
        <taxon>Eukaryota</taxon>
        <taxon>Viridiplantae</taxon>
        <taxon>Streptophyta</taxon>
        <taxon>Embryophyta</taxon>
        <taxon>Tracheophyta</taxon>
        <taxon>Spermatophyta</taxon>
        <taxon>Magnoliopsida</taxon>
        <taxon>eudicotyledons</taxon>
        <taxon>Gunneridae</taxon>
        <taxon>Pentapetalae</taxon>
        <taxon>asterids</taxon>
        <taxon>lamiids</taxon>
        <taxon>Lamiales</taxon>
        <taxon>Oleaceae</taxon>
        <taxon>Forsythieae</taxon>
        <taxon>Abeliophyllum</taxon>
    </lineage>
</organism>